<dbReference type="GO" id="GO:0003677">
    <property type="term" value="F:DNA binding"/>
    <property type="evidence" value="ECO:0007669"/>
    <property type="project" value="UniProtKB-UniRule"/>
</dbReference>
<dbReference type="SUPFAM" id="SSF82607">
    <property type="entry name" value="YbaB-like"/>
    <property type="match status" value="1"/>
</dbReference>
<dbReference type="Pfam" id="PF02575">
    <property type="entry name" value="YbaB_DNA_bd"/>
    <property type="match status" value="1"/>
</dbReference>
<reference evidence="4 5" key="1">
    <citation type="submission" date="2016-10" db="EMBL/GenBank/DDBJ databases">
        <authorList>
            <person name="de Groot N.N."/>
        </authorList>
    </citation>
    <scope>NUCLEOTIDE SEQUENCE [LARGE SCALE GENOMIC DNA]</scope>
    <source>
        <strain evidence="4 5">CGMCC 1.5070</strain>
    </source>
</reference>
<evidence type="ECO:0000313" key="5">
    <source>
        <dbReference type="Proteomes" id="UP000199158"/>
    </source>
</evidence>
<dbReference type="PANTHER" id="PTHR33449:SF1">
    <property type="entry name" value="NUCLEOID-ASSOCIATED PROTEIN YBAB"/>
    <property type="match status" value="1"/>
</dbReference>
<keyword evidence="2" id="KW-0963">Cytoplasm</keyword>
<dbReference type="InterPro" id="IPR036894">
    <property type="entry name" value="YbaB-like_sf"/>
</dbReference>
<dbReference type="GO" id="GO:0043590">
    <property type="term" value="C:bacterial nucleoid"/>
    <property type="evidence" value="ECO:0007669"/>
    <property type="project" value="UniProtKB-UniRule"/>
</dbReference>
<dbReference type="RefSeq" id="WP_092752947.1">
    <property type="nucleotide sequence ID" value="NZ_FOCG01000001.1"/>
</dbReference>
<organism evidence="4 5">
    <name type="scientific">Hydrogenoanaerobacterium saccharovorans</name>
    <dbReference type="NCBI Taxonomy" id="474960"/>
    <lineage>
        <taxon>Bacteria</taxon>
        <taxon>Bacillati</taxon>
        <taxon>Bacillota</taxon>
        <taxon>Clostridia</taxon>
        <taxon>Eubacteriales</taxon>
        <taxon>Oscillospiraceae</taxon>
        <taxon>Hydrogenoanaerobacterium</taxon>
    </lineage>
</organism>
<protein>
    <recommendedName>
        <fullName evidence="2">Nucleoid-associated protein SAMN05216180_1373</fullName>
    </recommendedName>
</protein>
<dbReference type="NCBIfam" id="TIGR00103">
    <property type="entry name" value="DNA_YbaB_EbfC"/>
    <property type="match status" value="1"/>
</dbReference>
<comment type="subunit">
    <text evidence="2">Homodimer.</text>
</comment>
<dbReference type="PIRSF" id="PIRSF004555">
    <property type="entry name" value="UCP004555"/>
    <property type="match status" value="1"/>
</dbReference>
<proteinExistence type="inferred from homology"/>
<dbReference type="HAMAP" id="MF_00274">
    <property type="entry name" value="DNA_YbaB_EbfC"/>
    <property type="match status" value="1"/>
</dbReference>
<evidence type="ECO:0000256" key="1">
    <source>
        <dbReference type="ARBA" id="ARBA00023125"/>
    </source>
</evidence>
<keyword evidence="5" id="KW-1185">Reference proteome</keyword>
<dbReference type="OrthoDB" id="9795263at2"/>
<dbReference type="GO" id="GO:0005829">
    <property type="term" value="C:cytosol"/>
    <property type="evidence" value="ECO:0007669"/>
    <property type="project" value="TreeGrafter"/>
</dbReference>
<evidence type="ECO:0000256" key="3">
    <source>
        <dbReference type="SAM" id="Coils"/>
    </source>
</evidence>
<accession>A0A1H8AML6</accession>
<name>A0A1H8AML6_9FIRM</name>
<gene>
    <name evidence="4" type="ORF">SAMN05216180_1373</name>
</gene>
<evidence type="ECO:0000256" key="2">
    <source>
        <dbReference type="HAMAP-Rule" id="MF_00274"/>
    </source>
</evidence>
<keyword evidence="1 2" id="KW-0238">DNA-binding</keyword>
<dbReference type="Gene3D" id="3.30.1310.10">
    <property type="entry name" value="Nucleoid-associated protein YbaB-like domain"/>
    <property type="match status" value="1"/>
</dbReference>
<evidence type="ECO:0000313" key="4">
    <source>
        <dbReference type="EMBL" id="SEM70767.1"/>
    </source>
</evidence>
<keyword evidence="3" id="KW-0175">Coiled coil</keyword>
<dbReference type="STRING" id="474960.SAMN05216180_1373"/>
<comment type="function">
    <text evidence="2">Binds to DNA and alters its conformation. May be involved in regulation of gene expression, nucleoid organization and DNA protection.</text>
</comment>
<comment type="subcellular location">
    <subcellularLocation>
        <location evidence="2">Cytoplasm</location>
        <location evidence="2">Nucleoid</location>
    </subcellularLocation>
</comment>
<dbReference type="AlphaFoldDB" id="A0A1H8AML6"/>
<dbReference type="Proteomes" id="UP000199158">
    <property type="component" value="Unassembled WGS sequence"/>
</dbReference>
<comment type="similarity">
    <text evidence="2">Belongs to the YbaB/EbfC family.</text>
</comment>
<sequence length="115" mass="12477">MKARLPQGYGGGPGNMQQMIKQAQKIQEDMAKKSEELEEMETTITSGGGAVEVVITGKKVIKSLTIKPEVVDPEDIEMLQDLIMAGVNEAIRTVEEIANKEMEKISGGLNVPGMF</sequence>
<dbReference type="EMBL" id="FOCG01000001">
    <property type="protein sequence ID" value="SEM70767.1"/>
    <property type="molecule type" value="Genomic_DNA"/>
</dbReference>
<feature type="coiled-coil region" evidence="3">
    <location>
        <begin position="16"/>
        <end position="43"/>
    </location>
</feature>
<dbReference type="InterPro" id="IPR004401">
    <property type="entry name" value="YbaB/EbfC"/>
</dbReference>
<dbReference type="PANTHER" id="PTHR33449">
    <property type="entry name" value="NUCLEOID-ASSOCIATED PROTEIN YBAB"/>
    <property type="match status" value="1"/>
</dbReference>